<gene>
    <name evidence="2" type="ORF">GCM10009830_20650</name>
</gene>
<proteinExistence type="predicted"/>
<reference evidence="2 3" key="1">
    <citation type="journal article" date="2019" name="Int. J. Syst. Evol. Microbiol.">
        <title>The Global Catalogue of Microorganisms (GCM) 10K type strain sequencing project: providing services to taxonomists for standard genome sequencing and annotation.</title>
        <authorList>
            <consortium name="The Broad Institute Genomics Platform"/>
            <consortium name="The Broad Institute Genome Sequencing Center for Infectious Disease"/>
            <person name="Wu L."/>
            <person name="Ma J."/>
        </authorList>
    </citation>
    <scope>NUCLEOTIDE SEQUENCE [LARGE SCALE GENOMIC DNA]</scope>
    <source>
        <strain evidence="2 3">JCM 16001</strain>
    </source>
</reference>
<evidence type="ECO:0008006" key="4">
    <source>
        <dbReference type="Google" id="ProtNLM"/>
    </source>
</evidence>
<feature type="region of interest" description="Disordered" evidence="1">
    <location>
        <begin position="45"/>
        <end position="75"/>
    </location>
</feature>
<accession>A0ABN2GNT5</accession>
<organism evidence="2 3">
    <name type="scientific">Glycomyces endophyticus</name>
    <dbReference type="NCBI Taxonomy" id="480996"/>
    <lineage>
        <taxon>Bacteria</taxon>
        <taxon>Bacillati</taxon>
        <taxon>Actinomycetota</taxon>
        <taxon>Actinomycetes</taxon>
        <taxon>Glycomycetales</taxon>
        <taxon>Glycomycetaceae</taxon>
        <taxon>Glycomyces</taxon>
    </lineage>
</organism>
<name>A0ABN2GNT5_9ACTN</name>
<dbReference type="EMBL" id="BAAAQF010000006">
    <property type="protein sequence ID" value="GAA1674155.1"/>
    <property type="molecule type" value="Genomic_DNA"/>
</dbReference>
<evidence type="ECO:0000313" key="3">
    <source>
        <dbReference type="Proteomes" id="UP001499851"/>
    </source>
</evidence>
<dbReference type="Proteomes" id="UP001499851">
    <property type="component" value="Unassembled WGS sequence"/>
</dbReference>
<protein>
    <recommendedName>
        <fullName evidence="4">Biopolymer transporter ExbD</fullName>
    </recommendedName>
</protein>
<sequence length="184" mass="18964">MMLKRRPRPGAASPSPVSLAGWLFADLALLLFIVTVAVAADFPPDDSAGSEAAATPDAAASPTPEPTPTAEPGVESEPHVFYVDTDAAGIVAGDADAEAALTAALRDDFEALVAQGYKVGFALTFGGAEEPAFGGDIAEASNRVLAEGFPELFGTAPMRHFWTSSNKDGIDVGTLQVELYLLAV</sequence>
<keyword evidence="3" id="KW-1185">Reference proteome</keyword>
<evidence type="ECO:0000256" key="1">
    <source>
        <dbReference type="SAM" id="MobiDB-lite"/>
    </source>
</evidence>
<evidence type="ECO:0000313" key="2">
    <source>
        <dbReference type="EMBL" id="GAA1674155.1"/>
    </source>
</evidence>
<dbReference type="RefSeq" id="WP_344485504.1">
    <property type="nucleotide sequence ID" value="NZ_BAAAQF010000006.1"/>
</dbReference>
<feature type="compositionally biased region" description="Low complexity" evidence="1">
    <location>
        <begin position="47"/>
        <end position="62"/>
    </location>
</feature>
<comment type="caution">
    <text evidence="2">The sequence shown here is derived from an EMBL/GenBank/DDBJ whole genome shotgun (WGS) entry which is preliminary data.</text>
</comment>